<feature type="region of interest" description="Disordered" evidence="1">
    <location>
        <begin position="138"/>
        <end position="201"/>
    </location>
</feature>
<evidence type="ECO:0000313" key="3">
    <source>
        <dbReference type="Proteomes" id="UP000753908"/>
    </source>
</evidence>
<gene>
    <name evidence="2" type="ORF">KME25_27270</name>
</gene>
<protein>
    <submittedName>
        <fullName evidence="2">Uncharacterized protein</fullName>
    </submittedName>
</protein>
<organism evidence="2 3">
    <name type="scientific">Symplocastrum torsivum CPER-KK1</name>
    <dbReference type="NCBI Taxonomy" id="450513"/>
    <lineage>
        <taxon>Bacteria</taxon>
        <taxon>Bacillati</taxon>
        <taxon>Cyanobacteriota</taxon>
        <taxon>Cyanophyceae</taxon>
        <taxon>Oscillatoriophycideae</taxon>
        <taxon>Oscillatoriales</taxon>
        <taxon>Microcoleaceae</taxon>
        <taxon>Symplocastrum</taxon>
    </lineage>
</organism>
<feature type="compositionally biased region" description="Low complexity" evidence="1">
    <location>
        <begin position="190"/>
        <end position="200"/>
    </location>
</feature>
<evidence type="ECO:0000313" key="2">
    <source>
        <dbReference type="EMBL" id="MBW4548111.1"/>
    </source>
</evidence>
<accession>A0A951PRW0</accession>
<proteinExistence type="predicted"/>
<evidence type="ECO:0000256" key="1">
    <source>
        <dbReference type="SAM" id="MobiDB-lite"/>
    </source>
</evidence>
<reference evidence="2" key="1">
    <citation type="submission" date="2021-05" db="EMBL/GenBank/DDBJ databases">
        <authorList>
            <person name="Pietrasiak N."/>
            <person name="Ward R."/>
            <person name="Stajich J.E."/>
            <person name="Kurbessoian T."/>
        </authorList>
    </citation>
    <scope>NUCLEOTIDE SEQUENCE</scope>
    <source>
        <strain evidence="2">CPER-KK1</strain>
    </source>
</reference>
<feature type="compositionally biased region" description="Low complexity" evidence="1">
    <location>
        <begin position="161"/>
        <end position="175"/>
    </location>
</feature>
<dbReference type="Proteomes" id="UP000753908">
    <property type="component" value="Unassembled WGS sequence"/>
</dbReference>
<comment type="caution">
    <text evidence="2">The sequence shown here is derived from an EMBL/GenBank/DDBJ whole genome shotgun (WGS) entry which is preliminary data.</text>
</comment>
<dbReference type="AlphaFoldDB" id="A0A951PRW0"/>
<reference evidence="2" key="2">
    <citation type="journal article" date="2022" name="Microbiol. Resour. Announc.">
        <title>Metagenome Sequencing to Explore Phylogenomics of Terrestrial Cyanobacteria.</title>
        <authorList>
            <person name="Ward R.D."/>
            <person name="Stajich J.E."/>
            <person name="Johansen J.R."/>
            <person name="Huntemann M."/>
            <person name="Clum A."/>
            <person name="Foster B."/>
            <person name="Foster B."/>
            <person name="Roux S."/>
            <person name="Palaniappan K."/>
            <person name="Varghese N."/>
            <person name="Mukherjee S."/>
            <person name="Reddy T.B.K."/>
            <person name="Daum C."/>
            <person name="Copeland A."/>
            <person name="Chen I.A."/>
            <person name="Ivanova N.N."/>
            <person name="Kyrpides N.C."/>
            <person name="Shapiro N."/>
            <person name="Eloe-Fadrosh E.A."/>
            <person name="Pietrasiak N."/>
        </authorList>
    </citation>
    <scope>NUCLEOTIDE SEQUENCE</scope>
    <source>
        <strain evidence="2">CPER-KK1</strain>
    </source>
</reference>
<name>A0A951PRW0_9CYAN</name>
<sequence>MKRVYVVYSHVRFSLGSGVETAPRLKHGETFMFTHFRVRYPNGSLVTELSAIDHGKYIVRCLVQDGGTTLVTGLAAAQTVELAEDQARSRALAILGIDTTATEEKETHLETREVTVPLNPTLHTSPTVSDATAALSESLKTTQPTQLPDAPVDNNGSHVSPIEPAEVTAPPVVEVSTKTQRRSKREKVTDVTPTTPPVVDEIPFADEIPSVEVEPFEEAEPSLVTAEMSPTSLNDTSAESYLPSEPEIATSEPPIPSTPIDFSDIIARTNVELKRLGWTNQQGRDYLVQTYGKRSRQLLTDAELLDFLHHLESEPTPED</sequence>
<dbReference type="EMBL" id="JAHHIF010000054">
    <property type="protein sequence ID" value="MBW4548111.1"/>
    <property type="molecule type" value="Genomic_DNA"/>
</dbReference>